<keyword evidence="5" id="KW-1185">Reference proteome</keyword>
<dbReference type="OrthoDB" id="550927at2759"/>
<feature type="region of interest" description="Disordered" evidence="1">
    <location>
        <begin position="565"/>
        <end position="589"/>
    </location>
</feature>
<accession>A0A8J4LX52</accession>
<dbReference type="EMBL" id="BNCQ01000047">
    <property type="protein sequence ID" value="GIM13120.1"/>
    <property type="molecule type" value="Genomic_DNA"/>
</dbReference>
<gene>
    <name evidence="2" type="ORF">Vretifemale_17937</name>
    <name evidence="3" type="ORF">Vretimale_16270</name>
</gene>
<evidence type="ECO:0000313" key="5">
    <source>
        <dbReference type="Proteomes" id="UP000747110"/>
    </source>
</evidence>
<comment type="caution">
    <text evidence="3">The sequence shown here is derived from an EMBL/GenBank/DDBJ whole genome shotgun (WGS) entry which is preliminary data.</text>
</comment>
<reference evidence="3" key="1">
    <citation type="journal article" date="2021" name="Proc. Natl. Acad. Sci. U.S.A.">
        <title>Three genomes in the algal genus Volvox reveal the fate of a haploid sex-determining region after a transition to homothallism.</title>
        <authorList>
            <person name="Yamamoto K."/>
            <person name="Hamaji T."/>
            <person name="Kawai-Toyooka H."/>
            <person name="Matsuzaki R."/>
            <person name="Takahashi F."/>
            <person name="Nishimura Y."/>
            <person name="Kawachi M."/>
            <person name="Noguchi H."/>
            <person name="Minakuchi Y."/>
            <person name="Umen J.G."/>
            <person name="Toyoda A."/>
            <person name="Nozaki H."/>
        </authorList>
    </citation>
    <scope>NUCLEOTIDE SEQUENCE</scope>
    <source>
        <strain evidence="3">NIES-3785</strain>
        <strain evidence="2">NIES-3786</strain>
    </source>
</reference>
<dbReference type="EMBL" id="BNCP01000055">
    <property type="protein sequence ID" value="GIL90292.1"/>
    <property type="molecule type" value="Genomic_DNA"/>
</dbReference>
<evidence type="ECO:0000256" key="1">
    <source>
        <dbReference type="SAM" id="MobiDB-lite"/>
    </source>
</evidence>
<dbReference type="Proteomes" id="UP000747110">
    <property type="component" value="Unassembled WGS sequence"/>
</dbReference>
<dbReference type="PANTHER" id="PTHR36971">
    <property type="entry name" value="UNNAMED PRODUCT"/>
    <property type="match status" value="1"/>
</dbReference>
<sequence>MNNQPFVQSWQFSYSTATVNNAEACKTEVMGQITFRRALSKRLVFFDLACSPGVAEHPLWVELLVKVGDSLSPQEACNMRDLIKLGDTVRAIGRYEHVDSAGGHDDGNVSTFIVREIHVLIRWRDLNPATAFVPRPAPNPRVNGDITTVVAVSVASTATAEATAAVAATNADGSIVNDTIFAFTVACNASSTATDGAGTATVFSSDAQAAEKTAAAATTASSSSRTKGVVCQNVERDVEGDNGTIALSKAPVPAVSCADAAPAADGCGPLAVSELRDEGKPAGIADISCGSGIRPMVCKYWAATGRCPKGGGIYSGSGICQYDHPPERGGASGVQQLYVRSRRSERLATASELGFVHETGDAAKRHRAAVFCEWLVQTYGREFLNSGAGVVDVAGGRGALTFHLLLRCGVRATLVEPRPAKWSRSQHREIQLVAAAAAMPPLAPGELTLPQLRRRFEPALWRRDTSGVGGDSGRDGEDEEENLRELLLGCSMVVGLHPDQATEAILDFALECGKPFALVPCCVFPRLFPNRRLLLLPPLPAPSTRPLPLQKREGAEPEDLHAQPFVFTSPSKPQLPPAPPFTSSNSSASAAPVADSSSARWVPVETYSQFLSYLLQRAQLYGRWDNSTCREGSGGGGGHRGSPYPLSMTPLRRHQEVWLQLWRLATGASNQGKLPSPDRIRSRGPRPALKHYPGPNQIPDSRPDSDSNLESNVEHDGNLEGPLELPSDYRQQLVSGQAPPRSSCKFTLLWLEHQVGQWERDGGVGPGAVTAATVTEITTATTVVAAADAGMKRSGHAKPEAYLNTAASAATSAAVRAAGTAGTGNMAPLRYCRGNSGVERGAYLDVNATGAKGAIDNAGCGKPDPGRSPGFGEAAIIRLAFQGANQVLYRLPSVQVNVMS</sequence>
<dbReference type="PANTHER" id="PTHR36971:SF3">
    <property type="entry name" value="C3H1-TYPE DOMAIN-CONTAINING PROTEIN"/>
    <property type="match status" value="1"/>
</dbReference>
<evidence type="ECO:0000313" key="4">
    <source>
        <dbReference type="Proteomes" id="UP000722791"/>
    </source>
</evidence>
<evidence type="ECO:0000313" key="2">
    <source>
        <dbReference type="EMBL" id="GIL90292.1"/>
    </source>
</evidence>
<organism evidence="3 4">
    <name type="scientific">Volvox reticuliferus</name>
    <dbReference type="NCBI Taxonomy" id="1737510"/>
    <lineage>
        <taxon>Eukaryota</taxon>
        <taxon>Viridiplantae</taxon>
        <taxon>Chlorophyta</taxon>
        <taxon>core chlorophytes</taxon>
        <taxon>Chlorophyceae</taxon>
        <taxon>CS clade</taxon>
        <taxon>Chlamydomonadales</taxon>
        <taxon>Volvocaceae</taxon>
        <taxon>Volvox</taxon>
    </lineage>
</organism>
<protein>
    <recommendedName>
        <fullName evidence="6">C3H1-type domain-containing protein</fullName>
    </recommendedName>
</protein>
<feature type="region of interest" description="Disordered" evidence="1">
    <location>
        <begin position="669"/>
        <end position="724"/>
    </location>
</feature>
<name>A0A8J4LX52_9CHLO</name>
<dbReference type="Proteomes" id="UP000722791">
    <property type="component" value="Unassembled WGS sequence"/>
</dbReference>
<evidence type="ECO:0000313" key="3">
    <source>
        <dbReference type="EMBL" id="GIM13120.1"/>
    </source>
</evidence>
<proteinExistence type="predicted"/>
<dbReference type="AlphaFoldDB" id="A0A8J4LX52"/>
<evidence type="ECO:0008006" key="6">
    <source>
        <dbReference type="Google" id="ProtNLM"/>
    </source>
</evidence>